<name>A0A561CMP0_9BACI</name>
<keyword evidence="1" id="KW-0677">Repeat</keyword>
<dbReference type="Pfam" id="PF01380">
    <property type="entry name" value="SIS"/>
    <property type="match status" value="1"/>
</dbReference>
<dbReference type="PANTHER" id="PTHR10937:SF17">
    <property type="entry name" value="GLUCOSAMINE-FRUCTOSE-6-PHOSPHATE AMINOTRANSFERASE"/>
    <property type="match status" value="1"/>
</dbReference>
<sequence length="362" mass="41086">MNKQTWDMYDYIVESKDAVRRMVDHKDEILKEATEYFFSGNINRIYLVGSGTSYHAGLASRSMMEKVLGIPVIAQYPMDFKDQEFLPDSNTLVIGISHAGRSTSTILALDKAKEKGYATIAASAEKNTPIMDHAERFLEISVGPEYAAPKTKGYIGTVATLVLLALNIGIKSKKITALEYENYVSDLLDTTDNIPAIAGKSVDWYNYNKEELLKSRRMIIVGYEQCKSALMEGTLKVLEAVRYSVTGYELEEFMHGVYHSIDQDTFMLYIGSEGQYYNRMINMRNYFEKERGNKNFVITSDKGLEKDPRNLIFDFKNHPYFASLEYVVPLQVLARKLSSDLGIDCNISSDPGFHKKMGSYTY</sequence>
<evidence type="ECO:0000256" key="1">
    <source>
        <dbReference type="ARBA" id="ARBA00022737"/>
    </source>
</evidence>
<dbReference type="GO" id="GO:0004360">
    <property type="term" value="F:glutamine-fructose-6-phosphate transaminase (isomerizing) activity"/>
    <property type="evidence" value="ECO:0007669"/>
    <property type="project" value="TreeGrafter"/>
</dbReference>
<reference evidence="3 4" key="1">
    <citation type="submission" date="2019-06" db="EMBL/GenBank/DDBJ databases">
        <title>Sorghum-associated microbial communities from plants grown in Nebraska, USA.</title>
        <authorList>
            <person name="Schachtman D."/>
        </authorList>
    </citation>
    <scope>NUCLEOTIDE SEQUENCE [LARGE SCALE GENOMIC DNA]</scope>
    <source>
        <strain evidence="3 4">2482</strain>
    </source>
</reference>
<dbReference type="RefSeq" id="WP_144568067.1">
    <property type="nucleotide sequence ID" value="NZ_VIVN01000020.1"/>
</dbReference>
<dbReference type="GO" id="GO:0006487">
    <property type="term" value="P:protein N-linked glycosylation"/>
    <property type="evidence" value="ECO:0007669"/>
    <property type="project" value="TreeGrafter"/>
</dbReference>
<dbReference type="EMBL" id="VIVN01000020">
    <property type="protein sequence ID" value="TWD92232.1"/>
    <property type="molecule type" value="Genomic_DNA"/>
</dbReference>
<dbReference type="Proteomes" id="UP000319671">
    <property type="component" value="Unassembled WGS sequence"/>
</dbReference>
<accession>A0A561CMP0</accession>
<dbReference type="GO" id="GO:0006047">
    <property type="term" value="P:UDP-N-acetylglucosamine metabolic process"/>
    <property type="evidence" value="ECO:0007669"/>
    <property type="project" value="TreeGrafter"/>
</dbReference>
<dbReference type="CDD" id="cd05008">
    <property type="entry name" value="SIS_GlmS_GlmD_1"/>
    <property type="match status" value="1"/>
</dbReference>
<feature type="domain" description="SIS" evidence="2">
    <location>
        <begin position="33"/>
        <end position="180"/>
    </location>
</feature>
<evidence type="ECO:0000259" key="2">
    <source>
        <dbReference type="PROSITE" id="PS51464"/>
    </source>
</evidence>
<keyword evidence="4" id="KW-1185">Reference proteome</keyword>
<evidence type="ECO:0000313" key="4">
    <source>
        <dbReference type="Proteomes" id="UP000319671"/>
    </source>
</evidence>
<dbReference type="InterPro" id="IPR035466">
    <property type="entry name" value="GlmS/AgaS_SIS"/>
</dbReference>
<dbReference type="GO" id="GO:0097367">
    <property type="term" value="F:carbohydrate derivative binding"/>
    <property type="evidence" value="ECO:0007669"/>
    <property type="project" value="InterPro"/>
</dbReference>
<evidence type="ECO:0000313" key="3">
    <source>
        <dbReference type="EMBL" id="TWD92232.1"/>
    </source>
</evidence>
<proteinExistence type="predicted"/>
<organism evidence="3 4">
    <name type="scientific">Neobacillus bataviensis</name>
    <dbReference type="NCBI Taxonomy" id="220685"/>
    <lineage>
        <taxon>Bacteria</taxon>
        <taxon>Bacillati</taxon>
        <taxon>Bacillota</taxon>
        <taxon>Bacilli</taxon>
        <taxon>Bacillales</taxon>
        <taxon>Bacillaceae</taxon>
        <taxon>Neobacillus</taxon>
    </lineage>
</organism>
<dbReference type="PANTHER" id="PTHR10937">
    <property type="entry name" value="GLUCOSAMINE--FRUCTOSE-6-PHOSPHATE AMINOTRANSFERASE, ISOMERIZING"/>
    <property type="match status" value="1"/>
</dbReference>
<dbReference type="InterPro" id="IPR046348">
    <property type="entry name" value="SIS_dom_sf"/>
</dbReference>
<dbReference type="PROSITE" id="PS51464">
    <property type="entry name" value="SIS"/>
    <property type="match status" value="1"/>
</dbReference>
<protein>
    <submittedName>
        <fullName evidence="3">SIS domain-containing protein</fullName>
    </submittedName>
</protein>
<comment type="caution">
    <text evidence="3">The sequence shown here is derived from an EMBL/GenBank/DDBJ whole genome shotgun (WGS) entry which is preliminary data.</text>
</comment>
<dbReference type="Gene3D" id="3.40.50.10490">
    <property type="entry name" value="Glucose-6-phosphate isomerase like protein, domain 1"/>
    <property type="match status" value="2"/>
</dbReference>
<gene>
    <name evidence="3" type="ORF">FB550_12044</name>
</gene>
<dbReference type="InterPro" id="IPR001347">
    <property type="entry name" value="SIS_dom"/>
</dbReference>
<dbReference type="AlphaFoldDB" id="A0A561CMP0"/>
<dbReference type="SUPFAM" id="SSF53697">
    <property type="entry name" value="SIS domain"/>
    <property type="match status" value="1"/>
</dbReference>
<dbReference type="GO" id="GO:0006002">
    <property type="term" value="P:fructose 6-phosphate metabolic process"/>
    <property type="evidence" value="ECO:0007669"/>
    <property type="project" value="TreeGrafter"/>
</dbReference>